<sequence length="154" mass="17103">MATITPTSGVWAAMSYQPPRGRCNYKFSLVLPACPCLRFMLHPIKAATSFECDGCQHHASFHSLENKEEQAILQRWEEESQQENRKGVPQQSLPGASRKRKRIAETSHQTLGLPGIFEIVDDSDHNDETSNAAAGQLQQELVGTERKKGGKAAR</sequence>
<dbReference type="Proteomes" id="UP000799767">
    <property type="component" value="Unassembled WGS sequence"/>
</dbReference>
<dbReference type="RefSeq" id="XP_033589206.1">
    <property type="nucleotide sequence ID" value="XM_033733814.1"/>
</dbReference>
<feature type="compositionally biased region" description="Polar residues" evidence="1">
    <location>
        <begin position="129"/>
        <end position="141"/>
    </location>
</feature>
<proteinExistence type="predicted"/>
<protein>
    <submittedName>
        <fullName evidence="2">Uncharacterized protein</fullName>
    </submittedName>
</protein>
<organism evidence="2 3">
    <name type="scientific">Neohortaea acidophila</name>
    <dbReference type="NCBI Taxonomy" id="245834"/>
    <lineage>
        <taxon>Eukaryota</taxon>
        <taxon>Fungi</taxon>
        <taxon>Dikarya</taxon>
        <taxon>Ascomycota</taxon>
        <taxon>Pezizomycotina</taxon>
        <taxon>Dothideomycetes</taxon>
        <taxon>Dothideomycetidae</taxon>
        <taxon>Mycosphaerellales</taxon>
        <taxon>Teratosphaeriaceae</taxon>
        <taxon>Neohortaea</taxon>
    </lineage>
</organism>
<reference evidence="2" key="1">
    <citation type="journal article" date="2020" name="Stud. Mycol.">
        <title>101 Dothideomycetes genomes: a test case for predicting lifestyles and emergence of pathogens.</title>
        <authorList>
            <person name="Haridas S."/>
            <person name="Albert R."/>
            <person name="Binder M."/>
            <person name="Bloem J."/>
            <person name="Labutti K."/>
            <person name="Salamov A."/>
            <person name="Andreopoulos B."/>
            <person name="Baker S."/>
            <person name="Barry K."/>
            <person name="Bills G."/>
            <person name="Bluhm B."/>
            <person name="Cannon C."/>
            <person name="Castanera R."/>
            <person name="Culley D."/>
            <person name="Daum C."/>
            <person name="Ezra D."/>
            <person name="Gonzalez J."/>
            <person name="Henrissat B."/>
            <person name="Kuo A."/>
            <person name="Liang C."/>
            <person name="Lipzen A."/>
            <person name="Lutzoni F."/>
            <person name="Magnuson J."/>
            <person name="Mondo S."/>
            <person name="Nolan M."/>
            <person name="Ohm R."/>
            <person name="Pangilinan J."/>
            <person name="Park H.-J."/>
            <person name="Ramirez L."/>
            <person name="Alfaro M."/>
            <person name="Sun H."/>
            <person name="Tritt A."/>
            <person name="Yoshinaga Y."/>
            <person name="Zwiers L.-H."/>
            <person name="Turgeon B."/>
            <person name="Goodwin S."/>
            <person name="Spatafora J."/>
            <person name="Crous P."/>
            <person name="Grigoriev I."/>
        </authorList>
    </citation>
    <scope>NUCLEOTIDE SEQUENCE</scope>
    <source>
        <strain evidence="2">CBS 113389</strain>
    </source>
</reference>
<feature type="compositionally biased region" description="Basic and acidic residues" evidence="1">
    <location>
        <begin position="76"/>
        <end position="86"/>
    </location>
</feature>
<feature type="region of interest" description="Disordered" evidence="1">
    <location>
        <begin position="76"/>
        <end position="154"/>
    </location>
</feature>
<keyword evidence="3" id="KW-1185">Reference proteome</keyword>
<dbReference type="GeneID" id="54474816"/>
<dbReference type="EMBL" id="MU001636">
    <property type="protein sequence ID" value="KAF2482636.1"/>
    <property type="molecule type" value="Genomic_DNA"/>
</dbReference>
<name>A0A6A6PS84_9PEZI</name>
<evidence type="ECO:0000256" key="1">
    <source>
        <dbReference type="SAM" id="MobiDB-lite"/>
    </source>
</evidence>
<accession>A0A6A6PS84</accession>
<evidence type="ECO:0000313" key="3">
    <source>
        <dbReference type="Proteomes" id="UP000799767"/>
    </source>
</evidence>
<dbReference type="OrthoDB" id="5424021at2759"/>
<gene>
    <name evidence="2" type="ORF">BDY17DRAFT_298878</name>
</gene>
<dbReference type="AlphaFoldDB" id="A0A6A6PS84"/>
<evidence type="ECO:0000313" key="2">
    <source>
        <dbReference type="EMBL" id="KAF2482636.1"/>
    </source>
</evidence>